<dbReference type="InterPro" id="IPR001969">
    <property type="entry name" value="Aspartic_peptidase_AS"/>
</dbReference>
<feature type="domain" description="Peptidase A1" evidence="8">
    <location>
        <begin position="102"/>
        <end position="467"/>
    </location>
</feature>
<sequence>MNSKVFFLLSILALLAFSKLTLVSCRKAKTNHGLDGFTLELIHRDSPLSPYYNPSTTPSQRLRDAFQRSFSRVSFYTKASIHPTTLVNHAIQSDVIPDYADYLMKIAIGTPPRKTYAILDTGSDLTWIQCKPCNRCYKQILPIFDPKKSSTYKTIGCQSKECKFVRESTCGSKNVCEYEVHYGDGSYSIGDVASDTFTFDSTYSKKVNDISIENVIFGCGHHNGGNFGNHSAGIVGLGYSNISIINQLDKQIKGKFSYCLVPNGDLSLPYHSPNTTSKINFGPKAFVSGTNVLTTPIIRKKSVVLGYDLFYFLNLESISVGGKKLEFKSSQLMSSSDVADEDLGNIIIDSGTTLTYLPENFYDRFESILVETIKGSRKIAPPGVDLPICYETKSVVEFPNIVFHFTNADVETLPMNAFSKVDEELTCLTIVKGDLYENCFSIKIHRDSPLSPYYNPSITPSQRLRDAFQRSFSRVSFYTKASIHPTTLVNHAIQSDIIPDSGDYLMKISIGMPPMKTYASLDTGSELTWVQCKPCTHCYKQILPLFDPRKSSTYKIIGCHSKECELVRGKTCDKKNVCEYELHYGDGSYSFGDVAFETFTFDLTSNKVDNISIPHVIFGCGHSNDGTFSNRTTGIVGLADSKISFINQLDKQIKGKFSYCLVPNNDISPSYHPPNTTSKINFGSKAVVSGPNVLTTPIIRRNNDIFYYLHLESVSVGGKKLEFKSPQVTNSPSNANEDLGNIIIDSGTTLTMIPGEFYDKLESTLVEMIKGKRIGGPLPLCYEAKSIVNKIPNIVFHFKDNADIELLPMNTFAKVNDLSCFSIVKGYPNFAIYGNLQQMNFLIGYDLAKTNGFTLDLIHRDSPLSPYYNPSITPSQRLRDACHRSFSRASFFTKASIHLTTPFNHHAIQSDIVPIPAEYLMKISIGTPPRETFAIVDTGSDLTWIQCKPCTECFDQIFPLFNPRKSSTYKIIGCHSKQCEAVGQTVCVRKNVCQYEMNYGDNSYSVGDIASETFTFASTKSKTNKKVQNISIPQVIFGCGHDNGGTFNNFTAGIVGLGGSKVSFIKQLDKQIKGKFSYCLIPMDLSLPFSFDPNITSKINFGPKAVVSGPNVLTTPIIRKYPDTFYYLNLESVSVGGKKLKYFKSSQLMSSSSAAADEDLGNIIIDSGTTLTIVPEGFYNKLESTLVEKIKGKRKKDPSDYFPLCYETKSLAKFPKIVFHFTDADIELLPMSTFAEVDKNLTCLLIVNGGVDGLAIYGNLAQMNFHIGYDLDQEFD</sequence>
<evidence type="ECO:0000256" key="1">
    <source>
        <dbReference type="ARBA" id="ARBA00007447"/>
    </source>
</evidence>
<feature type="chain" id="PRO_5018679205" description="Peptidase A1 domain-containing protein" evidence="7">
    <location>
        <begin position="19"/>
        <end position="1276"/>
    </location>
</feature>
<dbReference type="EnsemblPlants" id="Solyc08g074940.3.1">
    <property type="protein sequence ID" value="Solyc08g074940.3.1"/>
    <property type="gene ID" value="Solyc08g074940.3"/>
</dbReference>
<proteinExistence type="inferred from homology"/>
<evidence type="ECO:0000256" key="4">
    <source>
        <dbReference type="ARBA" id="ARBA00022750"/>
    </source>
</evidence>
<comment type="similarity">
    <text evidence="1">Belongs to the peptidase A1 family.</text>
</comment>
<evidence type="ECO:0000256" key="5">
    <source>
        <dbReference type="ARBA" id="ARBA00022801"/>
    </source>
</evidence>
<evidence type="ECO:0000256" key="3">
    <source>
        <dbReference type="ARBA" id="ARBA00022729"/>
    </source>
</evidence>
<reference evidence="9" key="2">
    <citation type="submission" date="2019-01" db="UniProtKB">
        <authorList>
            <consortium name="EnsemblPlants"/>
        </authorList>
    </citation>
    <scope>IDENTIFICATION</scope>
    <source>
        <strain evidence="9">cv. Heinz 1706</strain>
    </source>
</reference>
<keyword evidence="5" id="KW-0378">Hydrolase</keyword>
<dbReference type="PROSITE" id="PS51767">
    <property type="entry name" value="PEPTIDASE_A1"/>
    <property type="match status" value="3"/>
</dbReference>
<dbReference type="GO" id="GO:0004190">
    <property type="term" value="F:aspartic-type endopeptidase activity"/>
    <property type="evidence" value="ECO:0000318"/>
    <property type="project" value="GO_Central"/>
</dbReference>
<dbReference type="Pfam" id="PF14543">
    <property type="entry name" value="TAXi_N"/>
    <property type="match status" value="3"/>
</dbReference>
<dbReference type="PANTHER" id="PTHR47967">
    <property type="entry name" value="OS07G0603500 PROTEIN-RELATED"/>
    <property type="match status" value="1"/>
</dbReference>
<evidence type="ECO:0000313" key="10">
    <source>
        <dbReference type="Proteomes" id="UP000004994"/>
    </source>
</evidence>
<evidence type="ECO:0000256" key="7">
    <source>
        <dbReference type="SAM" id="SignalP"/>
    </source>
</evidence>
<dbReference type="Gramene" id="Solyc08g074940.3.1">
    <property type="protein sequence ID" value="Solyc08g074940.3.1"/>
    <property type="gene ID" value="Solyc08g074940.3"/>
</dbReference>
<dbReference type="Gene3D" id="2.40.70.10">
    <property type="entry name" value="Acid Proteases"/>
    <property type="match status" value="6"/>
</dbReference>
<keyword evidence="6" id="KW-0325">Glycoprotein</keyword>
<dbReference type="InterPro" id="IPR021109">
    <property type="entry name" value="Peptidase_aspartic_dom_sf"/>
</dbReference>
<dbReference type="PaxDb" id="4081-Solyc08g074940.2.1"/>
<evidence type="ECO:0000313" key="9">
    <source>
        <dbReference type="EnsemblPlants" id="Solyc08g074940.3.1"/>
    </source>
</evidence>
<dbReference type="GO" id="GO:0006508">
    <property type="term" value="P:proteolysis"/>
    <property type="evidence" value="ECO:0007669"/>
    <property type="project" value="UniProtKB-KW"/>
</dbReference>
<dbReference type="STRING" id="4081.A0A3Q7HQB6"/>
<organism evidence="9">
    <name type="scientific">Solanum lycopersicum</name>
    <name type="common">Tomato</name>
    <name type="synonym">Lycopersicon esculentum</name>
    <dbReference type="NCBI Taxonomy" id="4081"/>
    <lineage>
        <taxon>Eukaryota</taxon>
        <taxon>Viridiplantae</taxon>
        <taxon>Streptophyta</taxon>
        <taxon>Embryophyta</taxon>
        <taxon>Tracheophyta</taxon>
        <taxon>Spermatophyta</taxon>
        <taxon>Magnoliopsida</taxon>
        <taxon>eudicotyledons</taxon>
        <taxon>Gunneridae</taxon>
        <taxon>Pentapetalae</taxon>
        <taxon>asterids</taxon>
        <taxon>lamiids</taxon>
        <taxon>Solanales</taxon>
        <taxon>Solanaceae</taxon>
        <taxon>Solanoideae</taxon>
        <taxon>Solaneae</taxon>
        <taxon>Solanum</taxon>
        <taxon>Solanum subgen. Lycopersicon</taxon>
    </lineage>
</organism>
<dbReference type="Proteomes" id="UP000004994">
    <property type="component" value="Chromosome 8"/>
</dbReference>
<dbReference type="InterPro" id="IPR032799">
    <property type="entry name" value="TAXi_C"/>
</dbReference>
<feature type="domain" description="Peptidase A1" evidence="8">
    <location>
        <begin position="919"/>
        <end position="1276"/>
    </location>
</feature>
<keyword evidence="4" id="KW-0064">Aspartyl protease</keyword>
<dbReference type="PANTHER" id="PTHR47967:SF51">
    <property type="entry name" value="PEPTIDASE A1 DOMAIN-CONTAINING PROTEIN"/>
    <property type="match status" value="1"/>
</dbReference>
<dbReference type="SUPFAM" id="SSF50630">
    <property type="entry name" value="Acid proteases"/>
    <property type="match status" value="3"/>
</dbReference>
<dbReference type="FunFam" id="2.40.70.10:FF:000016">
    <property type="entry name" value="Probable aspartic protease At2g35615"/>
    <property type="match status" value="3"/>
</dbReference>
<dbReference type="InterPro" id="IPR034161">
    <property type="entry name" value="Pepsin-like_plant"/>
</dbReference>
<keyword evidence="10" id="KW-1185">Reference proteome</keyword>
<keyword evidence="3 7" id="KW-0732">Signal</keyword>
<dbReference type="InterPro" id="IPR032861">
    <property type="entry name" value="TAXi_N"/>
</dbReference>
<evidence type="ECO:0000259" key="8">
    <source>
        <dbReference type="PROSITE" id="PS51767"/>
    </source>
</evidence>
<dbReference type="InterPro" id="IPR051708">
    <property type="entry name" value="Plant_Aspart_Prot_A1"/>
</dbReference>
<dbReference type="AlphaFoldDB" id="A0A3Q7HQB6"/>
<protein>
    <recommendedName>
        <fullName evidence="8">Peptidase A1 domain-containing protein</fullName>
    </recommendedName>
</protein>
<dbReference type="Pfam" id="PF14541">
    <property type="entry name" value="TAXi_C"/>
    <property type="match status" value="3"/>
</dbReference>
<dbReference type="InterPro" id="IPR033121">
    <property type="entry name" value="PEPTIDASE_A1"/>
</dbReference>
<feature type="signal peptide" evidence="7">
    <location>
        <begin position="1"/>
        <end position="18"/>
    </location>
</feature>
<evidence type="ECO:0000256" key="6">
    <source>
        <dbReference type="ARBA" id="ARBA00023180"/>
    </source>
</evidence>
<keyword evidence="2" id="KW-0645">Protease</keyword>
<feature type="domain" description="Peptidase A1" evidence="8">
    <location>
        <begin position="504"/>
        <end position="856"/>
    </location>
</feature>
<dbReference type="GO" id="GO:0005576">
    <property type="term" value="C:extracellular region"/>
    <property type="evidence" value="ECO:0000318"/>
    <property type="project" value="GO_Central"/>
</dbReference>
<evidence type="ECO:0000256" key="2">
    <source>
        <dbReference type="ARBA" id="ARBA00022670"/>
    </source>
</evidence>
<name>A0A3Q7HQB6_SOLLC</name>
<dbReference type="InParanoid" id="A0A3Q7HQB6"/>
<reference evidence="9" key="1">
    <citation type="journal article" date="2012" name="Nature">
        <title>The tomato genome sequence provides insights into fleshy fruit evolution.</title>
        <authorList>
            <consortium name="Tomato Genome Consortium"/>
        </authorList>
    </citation>
    <scope>NUCLEOTIDE SEQUENCE [LARGE SCALE GENOMIC DNA]</scope>
    <source>
        <strain evidence="9">cv. Heinz 1706</strain>
    </source>
</reference>
<dbReference type="CDD" id="cd05476">
    <property type="entry name" value="pepsin_A_like_plant"/>
    <property type="match status" value="3"/>
</dbReference>
<accession>A0A3Q7HQB6</accession>
<dbReference type="PROSITE" id="PS00141">
    <property type="entry name" value="ASP_PROTEASE"/>
    <property type="match status" value="5"/>
</dbReference>